<protein>
    <submittedName>
        <fullName evidence="1">Uncharacterized protein</fullName>
    </submittedName>
</protein>
<name>A0A2J7Q1D4_9NEOP</name>
<comment type="caution">
    <text evidence="1">The sequence shown here is derived from an EMBL/GenBank/DDBJ whole genome shotgun (WGS) entry which is preliminary data.</text>
</comment>
<reference evidence="1 2" key="1">
    <citation type="submission" date="2017-12" db="EMBL/GenBank/DDBJ databases">
        <title>Hemimetabolous genomes reveal molecular basis of termite eusociality.</title>
        <authorList>
            <person name="Harrison M.C."/>
            <person name="Jongepier E."/>
            <person name="Robertson H.M."/>
            <person name="Arning N."/>
            <person name="Bitard-Feildel T."/>
            <person name="Chao H."/>
            <person name="Childers C.P."/>
            <person name="Dinh H."/>
            <person name="Doddapaneni H."/>
            <person name="Dugan S."/>
            <person name="Gowin J."/>
            <person name="Greiner C."/>
            <person name="Han Y."/>
            <person name="Hu H."/>
            <person name="Hughes D.S.T."/>
            <person name="Huylmans A.-K."/>
            <person name="Kemena C."/>
            <person name="Kremer L.P.M."/>
            <person name="Lee S.L."/>
            <person name="Lopez-Ezquerra A."/>
            <person name="Mallet L."/>
            <person name="Monroy-Kuhn J.M."/>
            <person name="Moser A."/>
            <person name="Murali S.C."/>
            <person name="Muzny D.M."/>
            <person name="Otani S."/>
            <person name="Piulachs M.-D."/>
            <person name="Poelchau M."/>
            <person name="Qu J."/>
            <person name="Schaub F."/>
            <person name="Wada-Katsumata A."/>
            <person name="Worley K.C."/>
            <person name="Xie Q."/>
            <person name="Ylla G."/>
            <person name="Poulsen M."/>
            <person name="Gibbs R.A."/>
            <person name="Schal C."/>
            <person name="Richards S."/>
            <person name="Belles X."/>
            <person name="Korb J."/>
            <person name="Bornberg-Bauer E."/>
        </authorList>
    </citation>
    <scope>NUCLEOTIDE SEQUENCE [LARGE SCALE GENOMIC DNA]</scope>
    <source>
        <tissue evidence="1">Whole body</tissue>
    </source>
</reference>
<dbReference type="Proteomes" id="UP000235965">
    <property type="component" value="Unassembled WGS sequence"/>
</dbReference>
<dbReference type="AlphaFoldDB" id="A0A2J7Q1D4"/>
<keyword evidence="2" id="KW-1185">Reference proteome</keyword>
<accession>A0A2J7Q1D4</accession>
<organism evidence="1 2">
    <name type="scientific">Cryptotermes secundus</name>
    <dbReference type="NCBI Taxonomy" id="105785"/>
    <lineage>
        <taxon>Eukaryota</taxon>
        <taxon>Metazoa</taxon>
        <taxon>Ecdysozoa</taxon>
        <taxon>Arthropoda</taxon>
        <taxon>Hexapoda</taxon>
        <taxon>Insecta</taxon>
        <taxon>Pterygota</taxon>
        <taxon>Neoptera</taxon>
        <taxon>Polyneoptera</taxon>
        <taxon>Dictyoptera</taxon>
        <taxon>Blattodea</taxon>
        <taxon>Blattoidea</taxon>
        <taxon>Termitoidae</taxon>
        <taxon>Kalotermitidae</taxon>
        <taxon>Cryptotermitinae</taxon>
        <taxon>Cryptotermes</taxon>
    </lineage>
</organism>
<dbReference type="InParanoid" id="A0A2J7Q1D4"/>
<sequence>MVKIVYTGWEGFLCYMYFELQTLPEFEMEGRITVYGRHARRPHKATWKIVVTACIEGRKAVNNLR</sequence>
<evidence type="ECO:0000313" key="1">
    <source>
        <dbReference type="EMBL" id="PNF22401.1"/>
    </source>
</evidence>
<evidence type="ECO:0000313" key="2">
    <source>
        <dbReference type="Proteomes" id="UP000235965"/>
    </source>
</evidence>
<gene>
    <name evidence="1" type="ORF">B7P43_G16735</name>
</gene>
<dbReference type="EMBL" id="NEVH01019414">
    <property type="protein sequence ID" value="PNF22401.1"/>
    <property type="molecule type" value="Genomic_DNA"/>
</dbReference>
<proteinExistence type="predicted"/>